<dbReference type="Pfam" id="PF01832">
    <property type="entry name" value="Glucosaminidase"/>
    <property type="match status" value="1"/>
</dbReference>
<feature type="domain" description="Mannosyl-glycoprotein endo-beta-N-acetylglucosamidase-like" evidence="3">
    <location>
        <begin position="267"/>
        <end position="403"/>
    </location>
</feature>
<dbReference type="InterPro" id="IPR002901">
    <property type="entry name" value="MGlyc_endo_b_GlcNAc-like_dom"/>
</dbReference>
<sequence length="518" mass="58022">MSLYIAKGKRMKKILTTFLISVLTILGVSYPVHAQSDSSTFEVEEIQREDQPITNVDENGNVTFIDADAMEEEISSTPMVMANDTSSRSIDVGVVNFRTKSSANENTLYVEDSTNKQGYLNGYAASDGAFLGYNSDYSKVKFKIAGVIGWVDSNQVSIVDYNSVSSVSYYVVNSGVLYHVTTNNIYQSNYASKVMIGYNPGYLQENVPYYSYDGHYFYTSYQTMINDYRAGSYTSSVNSNDPYFNYFQYLPHRSKTAHTTSDFDNLTNSKANGKLNGLGSYFIEYQNQYGTNAALMYGVAVLESGWGTSNIAKTKNNLFGHGAVDSNPYYGANGYDTPADSILYHSKIFISEGYCDPLDYNGRYFGSHLGDKASGINVKYASDPYWGEKAASIVWQLNGTSQNDDYSRYTIGIKTKGINIEVHRDPTLSSTTLYQSGSADYYPMILLAETQGDNVSGNNIWYKIQSDPTLDASRSQIVQDQGEYDFNNFYGYINSHNMFKIIQGSNSWFHDVYTTDWF</sequence>
<dbReference type="InterPro" id="IPR051056">
    <property type="entry name" value="Glycosyl_Hydrolase_73"/>
</dbReference>
<name>U2R933_9FIRM</name>
<feature type="non-terminal residue" evidence="4">
    <location>
        <position position="518"/>
    </location>
</feature>
<dbReference type="PANTHER" id="PTHR33308">
    <property type="entry name" value="PEPTIDOGLYCAN HYDROLASE FLGJ"/>
    <property type="match status" value="1"/>
</dbReference>
<evidence type="ECO:0000256" key="1">
    <source>
        <dbReference type="ARBA" id="ARBA00022801"/>
    </source>
</evidence>
<dbReference type="Gene3D" id="1.10.530.10">
    <property type="match status" value="1"/>
</dbReference>
<keyword evidence="1" id="KW-0378">Hydrolase</keyword>
<comment type="caution">
    <text evidence="4">The sequence shown here is derived from an EMBL/GenBank/DDBJ whole genome shotgun (WGS) entry which is preliminary data.</text>
</comment>
<dbReference type="HOGENOM" id="CLU_017698_0_0_9"/>
<evidence type="ECO:0000313" key="4">
    <source>
        <dbReference type="EMBL" id="ERK47212.1"/>
    </source>
</evidence>
<dbReference type="AlphaFoldDB" id="U2R933"/>
<protein>
    <submittedName>
        <fullName evidence="4">Mannosyl-glycoprotein endo-beta-N-acetylglucosaminidase</fullName>
    </submittedName>
</protein>
<feature type="signal peptide" evidence="2">
    <location>
        <begin position="1"/>
        <end position="34"/>
    </location>
</feature>
<proteinExistence type="predicted"/>
<dbReference type="GO" id="GO:0004040">
    <property type="term" value="F:amidase activity"/>
    <property type="evidence" value="ECO:0007669"/>
    <property type="project" value="InterPro"/>
</dbReference>
<reference evidence="4 5" key="1">
    <citation type="submission" date="2013-06" db="EMBL/GenBank/DDBJ databases">
        <authorList>
            <person name="Weinstock G."/>
            <person name="Sodergren E."/>
            <person name="Lobos E.A."/>
            <person name="Fulton L."/>
            <person name="Fulton R."/>
            <person name="Courtney L."/>
            <person name="Fronick C."/>
            <person name="O'Laughlin M."/>
            <person name="Godfrey J."/>
            <person name="Wilson R.M."/>
            <person name="Miner T."/>
            <person name="Farmer C."/>
            <person name="Delehaunty K."/>
            <person name="Cordes M."/>
            <person name="Minx P."/>
            <person name="Tomlinson C."/>
            <person name="Chen J."/>
            <person name="Wollam A."/>
            <person name="Pepin K.H."/>
            <person name="Bhonagiri V."/>
            <person name="Zhang X."/>
            <person name="Warren W."/>
            <person name="Mitreva M."/>
            <person name="Mardis E.R."/>
            <person name="Wilson R.K."/>
        </authorList>
    </citation>
    <scope>NUCLEOTIDE SEQUENCE [LARGE SCALE GENOMIC DNA]</scope>
    <source>
        <strain evidence="4 5">ATCC 27803</strain>
    </source>
</reference>
<organism evidence="4 5">
    <name type="scientific">Faecalitalea cylindroides ATCC 27803</name>
    <dbReference type="NCBI Taxonomy" id="649755"/>
    <lineage>
        <taxon>Bacteria</taxon>
        <taxon>Bacillati</taxon>
        <taxon>Bacillota</taxon>
        <taxon>Erysipelotrichia</taxon>
        <taxon>Erysipelotrichales</taxon>
        <taxon>Erysipelotrichaceae</taxon>
        <taxon>Faecalitalea</taxon>
    </lineage>
</organism>
<accession>U2R933</accession>
<dbReference type="Proteomes" id="UP000016658">
    <property type="component" value="Unassembled WGS sequence"/>
</dbReference>
<gene>
    <name evidence="4" type="ORF">HMPREF0367_00149</name>
</gene>
<keyword evidence="2" id="KW-0732">Signal</keyword>
<dbReference type="SMART" id="SM00047">
    <property type="entry name" value="LYZ2"/>
    <property type="match status" value="1"/>
</dbReference>
<evidence type="ECO:0000259" key="3">
    <source>
        <dbReference type="SMART" id="SM00047"/>
    </source>
</evidence>
<dbReference type="EMBL" id="AWVI01000008">
    <property type="protein sequence ID" value="ERK47212.1"/>
    <property type="molecule type" value="Genomic_DNA"/>
</dbReference>
<dbReference type="PANTHER" id="PTHR33308:SF9">
    <property type="entry name" value="PEPTIDOGLYCAN HYDROLASE FLGJ"/>
    <property type="match status" value="1"/>
</dbReference>
<evidence type="ECO:0000256" key="2">
    <source>
        <dbReference type="SAM" id="SignalP"/>
    </source>
</evidence>
<evidence type="ECO:0000313" key="5">
    <source>
        <dbReference type="Proteomes" id="UP000016658"/>
    </source>
</evidence>
<feature type="chain" id="PRO_5004633820" evidence="2">
    <location>
        <begin position="35"/>
        <end position="518"/>
    </location>
</feature>